<dbReference type="RefSeq" id="WP_010076091.1">
    <property type="nucleotide sequence ID" value="NC_014393.1"/>
</dbReference>
<gene>
    <name evidence="8" type="ordered locus">Clocel_1295</name>
</gene>
<dbReference type="UniPathway" id="UPA00219"/>
<evidence type="ECO:0000256" key="1">
    <source>
        <dbReference type="ARBA" id="ARBA00004752"/>
    </source>
</evidence>
<evidence type="ECO:0000256" key="3">
    <source>
        <dbReference type="ARBA" id="ARBA00022960"/>
    </source>
</evidence>
<organism evidence="8 9">
    <name type="scientific">Clostridium cellulovorans (strain ATCC 35296 / DSM 3052 / OCM 3 / 743B)</name>
    <dbReference type="NCBI Taxonomy" id="573061"/>
    <lineage>
        <taxon>Bacteria</taxon>
        <taxon>Bacillati</taxon>
        <taxon>Bacillota</taxon>
        <taxon>Clostridia</taxon>
        <taxon>Eubacteriales</taxon>
        <taxon>Clostridiaceae</taxon>
        <taxon>Clostridium</taxon>
    </lineage>
</organism>
<dbReference type="HOGENOM" id="CLU_022707_2_1_9"/>
<keyword evidence="3 6" id="KW-0133">Cell shape</keyword>
<feature type="domain" description="L,D-TPase catalytic" evidence="7">
    <location>
        <begin position="334"/>
        <end position="454"/>
    </location>
</feature>
<evidence type="ECO:0000256" key="4">
    <source>
        <dbReference type="ARBA" id="ARBA00022984"/>
    </source>
</evidence>
<evidence type="ECO:0000259" key="7">
    <source>
        <dbReference type="PROSITE" id="PS52029"/>
    </source>
</evidence>
<keyword evidence="2" id="KW-0808">Transferase</keyword>
<evidence type="ECO:0000256" key="5">
    <source>
        <dbReference type="ARBA" id="ARBA00023316"/>
    </source>
</evidence>
<dbReference type="InterPro" id="IPR022029">
    <property type="entry name" value="YoaR-like_PG-bd"/>
</dbReference>
<dbReference type="STRING" id="573061.Clocel_1295"/>
<name>D9SVC5_CLOC7</name>
<evidence type="ECO:0000313" key="9">
    <source>
        <dbReference type="Proteomes" id="UP000002730"/>
    </source>
</evidence>
<keyword evidence="5 6" id="KW-0961">Cell wall biogenesis/degradation</keyword>
<evidence type="ECO:0000313" key="8">
    <source>
        <dbReference type="EMBL" id="ADL51049.1"/>
    </source>
</evidence>
<sequence>MKHKKALLSVIAAASLILIGIYIRNVVYFNNKLLPNTTIYGINCSSKTPEEANSLLRDKLSNTTYSVKENDVENFSFSASEIGLNRDFTDQLKNILDNQNSLGWFINSLGRKDKYDKLSNVIFNDEAFNTYLSKINLNQGTRTTSQDAYIDKTNDSFTIIEEIYGNTIDVKSATDKIKESILNDTTNIDIADCYIKPSILKNNANLIASLTKANKMKDIKVDYLFGTRVETVSTADKMSWLTFNGTNVDFDKEKIRTYIVALGNKYNTCGSTRSFQSTTNGVINVSGGLYGFYILTDSETEELYNLLSQGNPISRAPLIEGTGITNSSNDIGNTYVEVNKAAQHMWFYKNGSLVVDTDVVTGTTDGVHDTPVGVHYVLYKESPAILRGPGYAAPVSYWMPLTWDGVGIHDATWRSAFGGNIYTYDGSHGCINTPYGAVQTIFENIDAGTPVVIY</sequence>
<dbReference type="eggNOG" id="COG1376">
    <property type="taxonomic scope" value="Bacteria"/>
</dbReference>
<dbReference type="InterPro" id="IPR050979">
    <property type="entry name" value="LD-transpeptidase"/>
</dbReference>
<dbReference type="SUPFAM" id="SSF143985">
    <property type="entry name" value="L,D-transpeptidase pre-catalytic domain-like"/>
    <property type="match status" value="1"/>
</dbReference>
<dbReference type="Gene3D" id="2.40.440.10">
    <property type="entry name" value="L,D-transpeptidase catalytic domain-like"/>
    <property type="match status" value="1"/>
</dbReference>
<evidence type="ECO:0000256" key="2">
    <source>
        <dbReference type="ARBA" id="ARBA00022679"/>
    </source>
</evidence>
<comment type="pathway">
    <text evidence="1 6">Cell wall biogenesis; peptidoglycan biosynthesis.</text>
</comment>
<dbReference type="CDD" id="cd16913">
    <property type="entry name" value="YkuD_like"/>
    <property type="match status" value="1"/>
</dbReference>
<dbReference type="Pfam" id="PF03734">
    <property type="entry name" value="YkuD"/>
    <property type="match status" value="1"/>
</dbReference>
<evidence type="ECO:0000256" key="6">
    <source>
        <dbReference type="PROSITE-ProRule" id="PRU01373"/>
    </source>
</evidence>
<dbReference type="GO" id="GO:0071555">
    <property type="term" value="P:cell wall organization"/>
    <property type="evidence" value="ECO:0007669"/>
    <property type="project" value="UniProtKB-UniRule"/>
</dbReference>
<dbReference type="Proteomes" id="UP000002730">
    <property type="component" value="Chromosome"/>
</dbReference>
<dbReference type="Gene3D" id="3.10.20.800">
    <property type="match status" value="1"/>
</dbReference>
<keyword evidence="4 6" id="KW-0573">Peptidoglycan synthesis</keyword>
<proteinExistence type="predicted"/>
<dbReference type="GO" id="GO:0018104">
    <property type="term" value="P:peptidoglycan-protein cross-linking"/>
    <property type="evidence" value="ECO:0007669"/>
    <property type="project" value="TreeGrafter"/>
</dbReference>
<dbReference type="InterPro" id="IPR005490">
    <property type="entry name" value="LD_TPept_cat_dom"/>
</dbReference>
<dbReference type="InterPro" id="IPR038054">
    <property type="entry name" value="LD_TPept-like_central_sf"/>
</dbReference>
<dbReference type="PANTHER" id="PTHR30582">
    <property type="entry name" value="L,D-TRANSPEPTIDASE"/>
    <property type="match status" value="1"/>
</dbReference>
<feature type="active site" description="Nucleophile" evidence="6">
    <location>
        <position position="430"/>
    </location>
</feature>
<dbReference type="MEROPS" id="C82.001"/>
<accession>D9SVC5</accession>
<dbReference type="OrthoDB" id="3176960at2"/>
<dbReference type="KEGG" id="ccb:Clocel_1295"/>
<dbReference type="GO" id="GO:0005576">
    <property type="term" value="C:extracellular region"/>
    <property type="evidence" value="ECO:0007669"/>
    <property type="project" value="TreeGrafter"/>
</dbReference>
<dbReference type="InterPro" id="IPR038063">
    <property type="entry name" value="Transpep_catalytic_dom"/>
</dbReference>
<dbReference type="EMBL" id="CP002160">
    <property type="protein sequence ID" value="ADL51049.1"/>
    <property type="molecule type" value="Genomic_DNA"/>
</dbReference>
<reference evidence="8 9" key="1">
    <citation type="submission" date="2010-08" db="EMBL/GenBank/DDBJ databases">
        <title>Complete sequence of Clostridium cellulovorans 743B.</title>
        <authorList>
            <consortium name="US DOE Joint Genome Institute"/>
            <person name="Lucas S."/>
            <person name="Copeland A."/>
            <person name="Lapidus A."/>
            <person name="Cheng J.-F."/>
            <person name="Bruce D."/>
            <person name="Goodwin L."/>
            <person name="Pitluck S."/>
            <person name="Chertkov O."/>
            <person name="Detter J.C."/>
            <person name="Han C."/>
            <person name="Tapia R."/>
            <person name="Land M."/>
            <person name="Hauser L."/>
            <person name="Chang Y.-J."/>
            <person name="Jeffries C."/>
            <person name="Kyrpides N."/>
            <person name="Ivanova N."/>
            <person name="Mikhailova N."/>
            <person name="Hemme C.L."/>
            <person name="Woyke T."/>
        </authorList>
    </citation>
    <scope>NUCLEOTIDE SEQUENCE [LARGE SCALE GENOMIC DNA]</scope>
    <source>
        <strain evidence="9">ATCC 35296 / DSM 3052 / OCM 3 / 743B</strain>
    </source>
</reference>
<dbReference type="SUPFAM" id="SSF141523">
    <property type="entry name" value="L,D-transpeptidase catalytic domain-like"/>
    <property type="match status" value="1"/>
</dbReference>
<dbReference type="GO" id="GO:0016740">
    <property type="term" value="F:transferase activity"/>
    <property type="evidence" value="ECO:0007669"/>
    <property type="project" value="UniProtKB-KW"/>
</dbReference>
<dbReference type="GO" id="GO:0008360">
    <property type="term" value="P:regulation of cell shape"/>
    <property type="evidence" value="ECO:0007669"/>
    <property type="project" value="UniProtKB-UniRule"/>
</dbReference>
<feature type="active site" description="Proton donor/acceptor" evidence="6">
    <location>
        <position position="409"/>
    </location>
</feature>
<dbReference type="PANTHER" id="PTHR30582:SF33">
    <property type="entry name" value="EXPORTED PROTEIN"/>
    <property type="match status" value="1"/>
</dbReference>
<dbReference type="AlphaFoldDB" id="D9SVC5"/>
<dbReference type="PROSITE" id="PS52029">
    <property type="entry name" value="LD_TPASE"/>
    <property type="match status" value="1"/>
</dbReference>
<keyword evidence="9" id="KW-1185">Reference proteome</keyword>
<dbReference type="GO" id="GO:0071972">
    <property type="term" value="F:peptidoglycan L,D-transpeptidase activity"/>
    <property type="evidence" value="ECO:0007669"/>
    <property type="project" value="TreeGrafter"/>
</dbReference>
<protein>
    <submittedName>
        <fullName evidence="8">ErfK/YbiS/YcfS/YnhG family protein</fullName>
    </submittedName>
</protein>
<dbReference type="Pfam" id="PF12229">
    <property type="entry name" value="PG_binding_4"/>
    <property type="match status" value="2"/>
</dbReference>